<dbReference type="EMBL" id="CP018889">
    <property type="protein sequence ID" value="AUI68863.1"/>
    <property type="molecule type" value="Genomic_DNA"/>
</dbReference>
<dbReference type="PANTHER" id="PTHR30518:SF2">
    <property type="entry name" value="ENDOLYTIC MUREIN TRANSGLYCOSYLASE"/>
    <property type="match status" value="1"/>
</dbReference>
<gene>
    <name evidence="7 8" type="primary">mltG</name>
    <name evidence="8" type="ORF">BLE401_09185</name>
</gene>
<evidence type="ECO:0000256" key="2">
    <source>
        <dbReference type="ARBA" id="ARBA00022692"/>
    </source>
</evidence>
<dbReference type="GO" id="GO:0071555">
    <property type="term" value="P:cell wall organization"/>
    <property type="evidence" value="ECO:0007669"/>
    <property type="project" value="UniProtKB-KW"/>
</dbReference>
<dbReference type="HAMAP" id="MF_02065">
    <property type="entry name" value="MltG"/>
    <property type="match status" value="1"/>
</dbReference>
<keyword evidence="5 7" id="KW-0456">Lyase</keyword>
<keyword evidence="9" id="KW-1185">Reference proteome</keyword>
<evidence type="ECO:0000256" key="6">
    <source>
        <dbReference type="ARBA" id="ARBA00023316"/>
    </source>
</evidence>
<evidence type="ECO:0000256" key="1">
    <source>
        <dbReference type="ARBA" id="ARBA00022475"/>
    </source>
</evidence>
<feature type="transmembrane region" description="Helical" evidence="7">
    <location>
        <begin position="12"/>
        <end position="32"/>
    </location>
</feature>
<comment type="subcellular location">
    <subcellularLocation>
        <location evidence="7">Cell inner membrane</location>
        <topology evidence="7">Single-pass membrane protein</topology>
    </subcellularLocation>
</comment>
<accession>A0A2N9YEE4</accession>
<dbReference type="RefSeq" id="WP_066246150.1">
    <property type="nucleotide sequence ID" value="NZ_CP012373.2"/>
</dbReference>
<evidence type="ECO:0000256" key="3">
    <source>
        <dbReference type="ARBA" id="ARBA00022989"/>
    </source>
</evidence>
<evidence type="ECO:0000313" key="8">
    <source>
        <dbReference type="EMBL" id="AUI68863.1"/>
    </source>
</evidence>
<evidence type="ECO:0000256" key="5">
    <source>
        <dbReference type="ARBA" id="ARBA00023239"/>
    </source>
</evidence>
<comment type="catalytic activity">
    <reaction evidence="7">
        <text>a peptidoglycan chain = a peptidoglycan chain with N-acetyl-1,6-anhydromuramyl-[peptide] at the reducing end + a peptidoglycan chain with N-acetylglucosamine at the non-reducing end.</text>
        <dbReference type="EC" id="4.2.2.29"/>
    </reaction>
</comment>
<dbReference type="GO" id="GO:0008932">
    <property type="term" value="F:lytic endotransglycosylase activity"/>
    <property type="evidence" value="ECO:0007669"/>
    <property type="project" value="UniProtKB-UniRule"/>
</dbReference>
<dbReference type="AlphaFoldDB" id="A0A2N9YEE4"/>
<dbReference type="GO" id="GO:0009252">
    <property type="term" value="P:peptidoglycan biosynthetic process"/>
    <property type="evidence" value="ECO:0007669"/>
    <property type="project" value="UniProtKB-UniRule"/>
</dbReference>
<keyword evidence="2 7" id="KW-0812">Transmembrane</keyword>
<keyword evidence="3 7" id="KW-1133">Transmembrane helix</keyword>
<dbReference type="KEGG" id="blep:AL038_15070"/>
<sequence length="365" mass="40730">MLNSFLRKTIRLIFIFTLCLTLVIGGGAYWFYTYQLNAPLSASQDWQYTIPSGTSLNAIADDLSQQGKLDKLTAFVWVYAARFEKKAQLIKAGEYAIPVGTTPQGLLDIFMSGKTIQYSLTIPEGVNFRELINAVHAHPKIKHTLKSIDNKEIMQALGLPSEQNPEGLFYPDTYSFPANTTDIAFLQRAYQTMETTLQTAWQSRTTNLPFKNAYEVLILASIVEKETGVTYERPEIAGVFIRRLQKGMRLQTDPTVIYALGVSYDGNIRSKDLEIDSPYNTYRYAGLPPTPIALPGKAAIQAVVNPAEGDSLYFVAKGDGSHYFSASQTEHSCAVIQYQLKGKALTKYKQWCGQYPSCNACRSDN</sequence>
<evidence type="ECO:0000256" key="7">
    <source>
        <dbReference type="HAMAP-Rule" id="MF_02065"/>
    </source>
</evidence>
<dbReference type="Pfam" id="PF02618">
    <property type="entry name" value="YceG"/>
    <property type="match status" value="1"/>
</dbReference>
<evidence type="ECO:0000313" key="9">
    <source>
        <dbReference type="Proteomes" id="UP000234271"/>
    </source>
</evidence>
<dbReference type="OrthoDB" id="9814591at2"/>
<evidence type="ECO:0000256" key="4">
    <source>
        <dbReference type="ARBA" id="ARBA00023136"/>
    </source>
</evidence>
<protein>
    <recommendedName>
        <fullName evidence="7">Endolytic murein transglycosylase</fullName>
        <ecNumber evidence="7">4.2.2.29</ecNumber>
    </recommendedName>
    <alternativeName>
        <fullName evidence="7">Peptidoglycan lytic transglycosylase</fullName>
    </alternativeName>
    <alternativeName>
        <fullName evidence="7">Peptidoglycan polymerization terminase</fullName>
    </alternativeName>
</protein>
<dbReference type="Gene3D" id="3.30.160.60">
    <property type="entry name" value="Classic Zinc Finger"/>
    <property type="match status" value="1"/>
</dbReference>
<keyword evidence="6 7" id="KW-0961">Cell wall biogenesis/degradation</keyword>
<keyword evidence="4 7" id="KW-0472">Membrane</keyword>
<keyword evidence="7" id="KW-0997">Cell inner membrane</keyword>
<dbReference type="InterPro" id="IPR003770">
    <property type="entry name" value="MLTG-like"/>
</dbReference>
<keyword evidence="1 7" id="KW-1003">Cell membrane</keyword>
<proteinExistence type="inferred from homology"/>
<dbReference type="EC" id="4.2.2.29" evidence="7"/>
<dbReference type="STRING" id="288004.AL038_15070"/>
<dbReference type="Proteomes" id="UP000234271">
    <property type="component" value="Chromosome"/>
</dbReference>
<dbReference type="Gene3D" id="3.30.1490.480">
    <property type="entry name" value="Endolytic murein transglycosylase"/>
    <property type="match status" value="1"/>
</dbReference>
<comment type="similarity">
    <text evidence="7">Belongs to the transglycosylase MltG family.</text>
</comment>
<organism evidence="8 9">
    <name type="scientific">Beggiatoa leptomitoformis</name>
    <dbReference type="NCBI Taxonomy" id="288004"/>
    <lineage>
        <taxon>Bacteria</taxon>
        <taxon>Pseudomonadati</taxon>
        <taxon>Pseudomonadota</taxon>
        <taxon>Gammaproteobacteria</taxon>
        <taxon>Thiotrichales</taxon>
        <taxon>Thiotrichaceae</taxon>
        <taxon>Beggiatoa</taxon>
    </lineage>
</organism>
<feature type="site" description="Important for catalytic activity" evidence="7">
    <location>
        <position position="226"/>
    </location>
</feature>
<dbReference type="PANTHER" id="PTHR30518">
    <property type="entry name" value="ENDOLYTIC MUREIN TRANSGLYCOSYLASE"/>
    <property type="match status" value="1"/>
</dbReference>
<name>A0A2N9YEE4_9GAMM</name>
<dbReference type="GO" id="GO:0005886">
    <property type="term" value="C:plasma membrane"/>
    <property type="evidence" value="ECO:0007669"/>
    <property type="project" value="UniProtKB-SubCell"/>
</dbReference>
<comment type="function">
    <text evidence="7">Functions as a peptidoglycan terminase that cleaves nascent peptidoglycan strands endolytically to terminate their elongation.</text>
</comment>
<reference evidence="9" key="1">
    <citation type="submission" date="2016-12" db="EMBL/GenBank/DDBJ databases">
        <title>Complete Genome Sequence of Beggiatoa leptomitiformis D-401.</title>
        <authorList>
            <person name="Fomenkov A."/>
            <person name="Vincze T."/>
            <person name="Grabovich M."/>
            <person name="Anton B.P."/>
            <person name="Dubinina G."/>
            <person name="Orlova M."/>
            <person name="Belousova E."/>
            <person name="Roberts R.J."/>
        </authorList>
    </citation>
    <scope>NUCLEOTIDE SEQUENCE [LARGE SCALE GENOMIC DNA]</scope>
    <source>
        <strain evidence="9">D-401</strain>
    </source>
</reference>
<dbReference type="CDD" id="cd08010">
    <property type="entry name" value="MltG_like"/>
    <property type="match status" value="1"/>
</dbReference>
<dbReference type="NCBIfam" id="TIGR00247">
    <property type="entry name" value="endolytic transglycosylase MltG"/>
    <property type="match status" value="1"/>
</dbReference>